<dbReference type="SUPFAM" id="SSF50494">
    <property type="entry name" value="Trypsin-like serine proteases"/>
    <property type="match status" value="1"/>
</dbReference>
<dbReference type="InterPro" id="IPR001316">
    <property type="entry name" value="Pept_S1A_streptogrisin"/>
</dbReference>
<keyword evidence="3" id="KW-0378">Hydrolase</keyword>
<dbReference type="InterPro" id="IPR001254">
    <property type="entry name" value="Trypsin_dom"/>
</dbReference>
<dbReference type="GO" id="GO:0004252">
    <property type="term" value="F:serine-type endopeptidase activity"/>
    <property type="evidence" value="ECO:0007669"/>
    <property type="project" value="InterPro"/>
</dbReference>
<keyword evidence="8" id="KW-1185">Reference proteome</keyword>
<evidence type="ECO:0000256" key="3">
    <source>
        <dbReference type="ARBA" id="ARBA00022801"/>
    </source>
</evidence>
<evidence type="ECO:0000313" key="8">
    <source>
        <dbReference type="Proteomes" id="UP000282515"/>
    </source>
</evidence>
<keyword evidence="4" id="KW-0720">Serine protease</keyword>
<evidence type="ECO:0000256" key="1">
    <source>
        <dbReference type="ARBA" id="ARBA00007664"/>
    </source>
</evidence>
<evidence type="ECO:0000256" key="2">
    <source>
        <dbReference type="ARBA" id="ARBA00022670"/>
    </source>
</evidence>
<proteinExistence type="inferred from homology"/>
<name>A0A3L8PJE8_9ACTN</name>
<dbReference type="EMBL" id="RDBF01000008">
    <property type="protein sequence ID" value="RLV55401.1"/>
    <property type="molecule type" value="Genomic_DNA"/>
</dbReference>
<protein>
    <recommendedName>
        <fullName evidence="6">Peptidase S1 domain-containing protein</fullName>
    </recommendedName>
</protein>
<dbReference type="PRINTS" id="PR00861">
    <property type="entry name" value="ALYTICPTASE"/>
</dbReference>
<keyword evidence="2" id="KW-0645">Protease</keyword>
<reference evidence="7 8" key="1">
    <citation type="submission" date="2018-10" db="EMBL/GenBank/DDBJ databases">
        <title>Aeromicrobium sp. 9W16Y-2 whole genome shotgun sequence.</title>
        <authorList>
            <person name="Li F."/>
        </authorList>
    </citation>
    <scope>NUCLEOTIDE SEQUENCE [LARGE SCALE GENOMIC DNA]</scope>
    <source>
        <strain evidence="7 8">9W16Y-2</strain>
    </source>
</reference>
<dbReference type="OrthoDB" id="3747207at2"/>
<organism evidence="7 8">
    <name type="scientific">Aeromicrobium phragmitis</name>
    <dbReference type="NCBI Taxonomy" id="2478914"/>
    <lineage>
        <taxon>Bacteria</taxon>
        <taxon>Bacillati</taxon>
        <taxon>Actinomycetota</taxon>
        <taxon>Actinomycetes</taxon>
        <taxon>Propionibacteriales</taxon>
        <taxon>Nocardioidaceae</taxon>
        <taxon>Aeromicrobium</taxon>
    </lineage>
</organism>
<dbReference type="CDD" id="cd21112">
    <property type="entry name" value="alphaLP-like"/>
    <property type="match status" value="1"/>
</dbReference>
<evidence type="ECO:0000259" key="6">
    <source>
        <dbReference type="Pfam" id="PF00089"/>
    </source>
</evidence>
<keyword evidence="5" id="KW-1015">Disulfide bond</keyword>
<comment type="similarity">
    <text evidence="1">Belongs to the peptidase S1 family.</text>
</comment>
<dbReference type="InterPro" id="IPR009003">
    <property type="entry name" value="Peptidase_S1_PA"/>
</dbReference>
<dbReference type="Proteomes" id="UP000282515">
    <property type="component" value="Unassembled WGS sequence"/>
</dbReference>
<sequence length="409" mass="43961">MRRTPVRPALVGLVAVLVVLIPMSMSAEPLSGLAPRELSDRRSSEVEALNTDAESSGVTSDQLAWQNEFSELVTSYSMDAERKYSYSEIVAPRDAVLAFGEVAPADLQKRLTMLGGRVKVVEHTGFTELEIEAAASRAAQVIIEHGATSAVAVPDARDRTITLSYSGVTQDSTELQRAQSAIENEVLGDELENAGFLLQFKHSGTEVFEADNFDGGWGLVYGGNVVCTMSFPVRRNSSTALGLLTAGHCPGTGTYGGVSNAFFPPQDGSLWTTTAHPGGDFRWNWSKRFLTGWTYMGQGTRKFSRSANLPYGSNVCKYGHTTQYGCSLVLYKGMTGAVRPHPYNEIMAIGPLDGTPVNTNSGDSGGPYFSASYAVGIYSGRAFSNGQAYASAYSRVPNALSRMNLSLVY</sequence>
<accession>A0A3L8PJE8</accession>
<evidence type="ECO:0000256" key="4">
    <source>
        <dbReference type="ARBA" id="ARBA00022825"/>
    </source>
</evidence>
<gene>
    <name evidence="7" type="ORF">D9V41_11640</name>
</gene>
<evidence type="ECO:0000313" key="7">
    <source>
        <dbReference type="EMBL" id="RLV55401.1"/>
    </source>
</evidence>
<dbReference type="AlphaFoldDB" id="A0A3L8PJE8"/>
<dbReference type="Pfam" id="PF00089">
    <property type="entry name" value="Trypsin"/>
    <property type="match status" value="1"/>
</dbReference>
<comment type="caution">
    <text evidence="7">The sequence shown here is derived from an EMBL/GenBank/DDBJ whole genome shotgun (WGS) entry which is preliminary data.</text>
</comment>
<feature type="domain" description="Peptidase S1" evidence="6">
    <location>
        <begin position="312"/>
        <end position="399"/>
    </location>
</feature>
<dbReference type="Gene3D" id="2.40.10.10">
    <property type="entry name" value="Trypsin-like serine proteases"/>
    <property type="match status" value="2"/>
</dbReference>
<dbReference type="InterPro" id="IPR043504">
    <property type="entry name" value="Peptidase_S1_PA_chymotrypsin"/>
</dbReference>
<dbReference type="GO" id="GO:0006508">
    <property type="term" value="P:proteolysis"/>
    <property type="evidence" value="ECO:0007669"/>
    <property type="project" value="UniProtKB-KW"/>
</dbReference>
<evidence type="ECO:0000256" key="5">
    <source>
        <dbReference type="ARBA" id="ARBA00023157"/>
    </source>
</evidence>